<protein>
    <submittedName>
        <fullName evidence="10">L-prolyl-[peptidyl carrier protein] dehydrogenase</fullName>
    </submittedName>
</protein>
<dbReference type="AlphaFoldDB" id="A0A4R6S0G4"/>
<evidence type="ECO:0000313" key="10">
    <source>
        <dbReference type="EMBL" id="TDP92961.1"/>
    </source>
</evidence>
<dbReference type="InterPro" id="IPR013786">
    <property type="entry name" value="AcylCoA_DH/ox_N"/>
</dbReference>
<feature type="domain" description="Acyl-CoA oxidase/dehydrogenase middle" evidence="8">
    <location>
        <begin position="126"/>
        <end position="219"/>
    </location>
</feature>
<evidence type="ECO:0000313" key="11">
    <source>
        <dbReference type="Proteomes" id="UP000295444"/>
    </source>
</evidence>
<evidence type="ECO:0000256" key="1">
    <source>
        <dbReference type="ARBA" id="ARBA00001974"/>
    </source>
</evidence>
<dbReference type="InterPro" id="IPR009075">
    <property type="entry name" value="AcylCo_DH/oxidase_C"/>
</dbReference>
<dbReference type="Pfam" id="PF00441">
    <property type="entry name" value="Acyl-CoA_dh_1"/>
    <property type="match status" value="1"/>
</dbReference>
<dbReference type="InterPro" id="IPR037069">
    <property type="entry name" value="AcylCoA_DH/ox_N_sf"/>
</dbReference>
<comment type="similarity">
    <text evidence="2 6">Belongs to the acyl-CoA dehydrogenase family.</text>
</comment>
<dbReference type="EMBL" id="SNXZ01000007">
    <property type="protein sequence ID" value="TDP92961.1"/>
    <property type="molecule type" value="Genomic_DNA"/>
</dbReference>
<name>A0A4R6S0G4_LABRH</name>
<dbReference type="InterPro" id="IPR036250">
    <property type="entry name" value="AcylCo_DH-like_C"/>
</dbReference>
<evidence type="ECO:0000256" key="3">
    <source>
        <dbReference type="ARBA" id="ARBA00022630"/>
    </source>
</evidence>
<dbReference type="InterPro" id="IPR006089">
    <property type="entry name" value="Acyl-CoA_DH_CS"/>
</dbReference>
<keyword evidence="3 6" id="KW-0285">Flavoprotein</keyword>
<evidence type="ECO:0000256" key="6">
    <source>
        <dbReference type="RuleBase" id="RU362125"/>
    </source>
</evidence>
<evidence type="ECO:0000259" key="9">
    <source>
        <dbReference type="Pfam" id="PF02771"/>
    </source>
</evidence>
<organism evidence="10 11">
    <name type="scientific">Labedaea rhizosphaerae</name>
    <dbReference type="NCBI Taxonomy" id="598644"/>
    <lineage>
        <taxon>Bacteria</taxon>
        <taxon>Bacillati</taxon>
        <taxon>Actinomycetota</taxon>
        <taxon>Actinomycetes</taxon>
        <taxon>Pseudonocardiales</taxon>
        <taxon>Pseudonocardiaceae</taxon>
        <taxon>Labedaea</taxon>
    </lineage>
</organism>
<dbReference type="Gene3D" id="1.10.540.10">
    <property type="entry name" value="Acyl-CoA dehydrogenase/oxidase, N-terminal domain"/>
    <property type="match status" value="1"/>
</dbReference>
<dbReference type="PANTHER" id="PTHR43884:SF12">
    <property type="entry name" value="ISOVALERYL-COA DEHYDROGENASE, MITOCHONDRIAL-RELATED"/>
    <property type="match status" value="1"/>
</dbReference>
<evidence type="ECO:0000259" key="8">
    <source>
        <dbReference type="Pfam" id="PF02770"/>
    </source>
</evidence>
<dbReference type="PROSITE" id="PS00072">
    <property type="entry name" value="ACYL_COA_DH_1"/>
    <property type="match status" value="1"/>
</dbReference>
<dbReference type="GO" id="GO:0050660">
    <property type="term" value="F:flavin adenine dinucleotide binding"/>
    <property type="evidence" value="ECO:0007669"/>
    <property type="project" value="InterPro"/>
</dbReference>
<dbReference type="GO" id="GO:0003995">
    <property type="term" value="F:acyl-CoA dehydrogenase activity"/>
    <property type="evidence" value="ECO:0007669"/>
    <property type="project" value="InterPro"/>
</dbReference>
<gene>
    <name evidence="10" type="ORF">EV186_107196</name>
</gene>
<dbReference type="RefSeq" id="WP_243754404.1">
    <property type="nucleotide sequence ID" value="NZ_SNXZ01000007.1"/>
</dbReference>
<reference evidence="10 11" key="1">
    <citation type="submission" date="2019-03" db="EMBL/GenBank/DDBJ databases">
        <title>Genomic Encyclopedia of Type Strains, Phase IV (KMG-IV): sequencing the most valuable type-strain genomes for metagenomic binning, comparative biology and taxonomic classification.</title>
        <authorList>
            <person name="Goeker M."/>
        </authorList>
    </citation>
    <scope>NUCLEOTIDE SEQUENCE [LARGE SCALE GENOMIC DNA]</scope>
    <source>
        <strain evidence="10 11">DSM 45361</strain>
    </source>
</reference>
<evidence type="ECO:0000259" key="7">
    <source>
        <dbReference type="Pfam" id="PF00441"/>
    </source>
</evidence>
<dbReference type="Proteomes" id="UP000295444">
    <property type="component" value="Unassembled WGS sequence"/>
</dbReference>
<feature type="domain" description="Acyl-CoA dehydrogenase/oxidase N-terminal" evidence="9">
    <location>
        <begin position="8"/>
        <end position="121"/>
    </location>
</feature>
<dbReference type="Gene3D" id="1.20.140.10">
    <property type="entry name" value="Butyryl-CoA Dehydrogenase, subunit A, domain 3"/>
    <property type="match status" value="1"/>
</dbReference>
<dbReference type="SUPFAM" id="SSF56645">
    <property type="entry name" value="Acyl-CoA dehydrogenase NM domain-like"/>
    <property type="match status" value="1"/>
</dbReference>
<dbReference type="Pfam" id="PF02770">
    <property type="entry name" value="Acyl-CoA_dh_M"/>
    <property type="match status" value="1"/>
</dbReference>
<proteinExistence type="inferred from homology"/>
<dbReference type="Pfam" id="PF02771">
    <property type="entry name" value="Acyl-CoA_dh_N"/>
    <property type="match status" value="1"/>
</dbReference>
<feature type="domain" description="Acyl-CoA dehydrogenase/oxidase C-terminal" evidence="7">
    <location>
        <begin position="231"/>
        <end position="376"/>
    </location>
</feature>
<dbReference type="SUPFAM" id="SSF47203">
    <property type="entry name" value="Acyl-CoA dehydrogenase C-terminal domain-like"/>
    <property type="match status" value="1"/>
</dbReference>
<comment type="cofactor">
    <cofactor evidence="1 6">
        <name>FAD</name>
        <dbReference type="ChEBI" id="CHEBI:57692"/>
    </cofactor>
</comment>
<keyword evidence="4 6" id="KW-0274">FAD</keyword>
<accession>A0A4R6S0G4</accession>
<dbReference type="InterPro" id="IPR009100">
    <property type="entry name" value="AcylCoA_DH/oxidase_NM_dom_sf"/>
</dbReference>
<dbReference type="InterPro" id="IPR006091">
    <property type="entry name" value="Acyl-CoA_Oxase/DH_mid-dom"/>
</dbReference>
<keyword evidence="5 6" id="KW-0560">Oxidoreductase</keyword>
<dbReference type="PANTHER" id="PTHR43884">
    <property type="entry name" value="ACYL-COA DEHYDROGENASE"/>
    <property type="match status" value="1"/>
</dbReference>
<evidence type="ECO:0000256" key="4">
    <source>
        <dbReference type="ARBA" id="ARBA00022827"/>
    </source>
</evidence>
<dbReference type="FunFam" id="2.40.110.10:FF:000002">
    <property type="entry name" value="Acyl-CoA dehydrogenase fadE12"/>
    <property type="match status" value="1"/>
</dbReference>
<sequence length="385" mass="41606">MTMDFSLSPEQTALRAKIIAFARDQIGGKAAEHDRDETFDEDGWRACAEFGITGWPIPQEYGGSGFDPLTTVIACEALGYGCADNGLVFVIENHLWACVIHLLKHGSEEQKARFLPGLADGSLIGAHALTEPEAGSDVLSLQTTAERRGDNWVIDGTKCYISNGTIADLYVVFARTGEGQRGLTAFLVPADTPGLRVVRQISKISVRGTPMGELRFDGCEVPAANVLGKEGGGYHLFTSTIEWERGFMAATQVGRMQRLLETCVAHVSRRKQFGAPLGSFQAVSHRLADMRVNLELARLMLYKIGWLKQQGRMALLESAIVKLFTSESLLDSALAAVRVHGARGIVADLPIERELRDTLGCVVYGGTSDIQRNVIAGLTGVAGAI</sequence>
<dbReference type="Gene3D" id="2.40.110.10">
    <property type="entry name" value="Butyryl-CoA Dehydrogenase, subunit A, domain 2"/>
    <property type="match status" value="1"/>
</dbReference>
<keyword evidence="11" id="KW-1185">Reference proteome</keyword>
<evidence type="ECO:0000256" key="2">
    <source>
        <dbReference type="ARBA" id="ARBA00009347"/>
    </source>
</evidence>
<comment type="caution">
    <text evidence="10">The sequence shown here is derived from an EMBL/GenBank/DDBJ whole genome shotgun (WGS) entry which is preliminary data.</text>
</comment>
<evidence type="ECO:0000256" key="5">
    <source>
        <dbReference type="ARBA" id="ARBA00023002"/>
    </source>
</evidence>
<dbReference type="InterPro" id="IPR046373">
    <property type="entry name" value="Acyl-CoA_Oxase/DH_mid-dom_sf"/>
</dbReference>